<dbReference type="PANTHER" id="PTHR13954:SF6">
    <property type="entry name" value="NON-SPECIFIC SERINE_THREONINE PROTEIN KINASE"/>
    <property type="match status" value="1"/>
</dbReference>
<dbReference type="Pfam" id="PF00069">
    <property type="entry name" value="Pkinase"/>
    <property type="match status" value="1"/>
</dbReference>
<organism evidence="7 8">
    <name type="scientific">Corymbia citriodora subsp. variegata</name>
    <dbReference type="NCBI Taxonomy" id="360336"/>
    <lineage>
        <taxon>Eukaryota</taxon>
        <taxon>Viridiplantae</taxon>
        <taxon>Streptophyta</taxon>
        <taxon>Embryophyta</taxon>
        <taxon>Tracheophyta</taxon>
        <taxon>Spermatophyta</taxon>
        <taxon>Magnoliopsida</taxon>
        <taxon>eudicotyledons</taxon>
        <taxon>Gunneridae</taxon>
        <taxon>Pentapetalae</taxon>
        <taxon>rosids</taxon>
        <taxon>malvids</taxon>
        <taxon>Myrtales</taxon>
        <taxon>Myrtaceae</taxon>
        <taxon>Myrtoideae</taxon>
        <taxon>Eucalypteae</taxon>
        <taxon>Corymbia</taxon>
    </lineage>
</organism>
<keyword evidence="2" id="KW-0547">Nucleotide-binding</keyword>
<dbReference type="SMART" id="SM00220">
    <property type="entry name" value="S_TKc"/>
    <property type="match status" value="1"/>
</dbReference>
<dbReference type="GO" id="GO:0004521">
    <property type="term" value="F:RNA endonuclease activity"/>
    <property type="evidence" value="ECO:0007669"/>
    <property type="project" value="InterPro"/>
</dbReference>
<evidence type="ECO:0000313" key="8">
    <source>
        <dbReference type="Proteomes" id="UP000806378"/>
    </source>
</evidence>
<accession>A0A8T0CP89</accession>
<evidence type="ECO:0000256" key="2">
    <source>
        <dbReference type="ARBA" id="ARBA00022741"/>
    </source>
</evidence>
<dbReference type="InterPro" id="IPR045133">
    <property type="entry name" value="IRE1/2-like"/>
</dbReference>
<keyword evidence="8" id="KW-1185">Reference proteome</keyword>
<evidence type="ECO:0000256" key="1">
    <source>
        <dbReference type="ARBA" id="ARBA00022729"/>
    </source>
</evidence>
<reference evidence="7" key="1">
    <citation type="submission" date="2020-05" db="EMBL/GenBank/DDBJ databases">
        <title>WGS assembly of Corymbia citriodora subspecies variegata.</title>
        <authorList>
            <person name="Barry K."/>
            <person name="Hundley H."/>
            <person name="Shu S."/>
            <person name="Jenkins J."/>
            <person name="Grimwood J."/>
            <person name="Baten A."/>
        </authorList>
    </citation>
    <scope>NUCLEOTIDE SEQUENCE</scope>
    <source>
        <strain evidence="7">CV2-018</strain>
    </source>
</reference>
<dbReference type="AlphaFoldDB" id="A0A8T0CP89"/>
<dbReference type="SUPFAM" id="SSF56112">
    <property type="entry name" value="Protein kinase-like (PK-like)"/>
    <property type="match status" value="1"/>
</dbReference>
<evidence type="ECO:0000313" key="7">
    <source>
        <dbReference type="EMBL" id="KAF7849481.1"/>
    </source>
</evidence>
<feature type="region of interest" description="Disordered" evidence="4">
    <location>
        <begin position="33"/>
        <end position="86"/>
    </location>
</feature>
<name>A0A8T0CP89_CORYI</name>
<dbReference type="InterPro" id="IPR038357">
    <property type="entry name" value="KEN_sf"/>
</dbReference>
<dbReference type="GO" id="GO:0006397">
    <property type="term" value="P:mRNA processing"/>
    <property type="evidence" value="ECO:0007669"/>
    <property type="project" value="InterPro"/>
</dbReference>
<feature type="compositionally biased region" description="Basic and acidic residues" evidence="4">
    <location>
        <begin position="63"/>
        <end position="72"/>
    </location>
</feature>
<dbReference type="GO" id="GO:0036498">
    <property type="term" value="P:IRE1-mediated unfolded protein response"/>
    <property type="evidence" value="ECO:0007669"/>
    <property type="project" value="TreeGrafter"/>
</dbReference>
<dbReference type="OrthoDB" id="63989at2759"/>
<evidence type="ECO:0000256" key="3">
    <source>
        <dbReference type="ARBA" id="ARBA00022840"/>
    </source>
</evidence>
<dbReference type="GO" id="GO:1990604">
    <property type="term" value="C:IRE1-TRAF2-ASK1 complex"/>
    <property type="evidence" value="ECO:0007669"/>
    <property type="project" value="TreeGrafter"/>
</dbReference>
<comment type="caution">
    <text evidence="7">The sequence shown here is derived from an EMBL/GenBank/DDBJ whole genome shotgun (WGS) entry which is preliminary data.</text>
</comment>
<dbReference type="GO" id="GO:0005524">
    <property type="term" value="F:ATP binding"/>
    <property type="evidence" value="ECO:0007669"/>
    <property type="project" value="UniProtKB-KW"/>
</dbReference>
<protein>
    <submittedName>
        <fullName evidence="7">Uncharacterized protein</fullName>
    </submittedName>
</protein>
<feature type="domain" description="KEN" evidence="6">
    <location>
        <begin position="373"/>
        <end position="501"/>
    </location>
</feature>
<dbReference type="InterPro" id="IPR010513">
    <property type="entry name" value="KEN_dom"/>
</dbReference>
<feature type="domain" description="Protein kinase" evidence="5">
    <location>
        <begin position="47"/>
        <end position="370"/>
    </location>
</feature>
<dbReference type="Gene3D" id="1.20.1440.180">
    <property type="entry name" value="KEN domain"/>
    <property type="match status" value="1"/>
</dbReference>
<dbReference type="InterPro" id="IPR008271">
    <property type="entry name" value="Ser/Thr_kinase_AS"/>
</dbReference>
<feature type="compositionally biased region" description="Polar residues" evidence="4">
    <location>
        <begin position="42"/>
        <end position="60"/>
    </location>
</feature>
<dbReference type="Gramene" id="rna-gnl|WGS:JABURB|Cocit.L0739.1">
    <property type="protein sequence ID" value="cds-KAF7849481.1"/>
    <property type="gene ID" value="gene-BT93_L0739"/>
</dbReference>
<dbReference type="InterPro" id="IPR011009">
    <property type="entry name" value="Kinase-like_dom_sf"/>
</dbReference>
<proteinExistence type="predicted"/>
<dbReference type="EMBL" id="MU089768">
    <property type="protein sequence ID" value="KAF7849481.1"/>
    <property type="molecule type" value="Genomic_DNA"/>
</dbReference>
<gene>
    <name evidence="7" type="ORF">BT93_L0739</name>
</gene>
<evidence type="ECO:0000259" key="6">
    <source>
        <dbReference type="PROSITE" id="PS51392"/>
    </source>
</evidence>
<evidence type="ECO:0000259" key="5">
    <source>
        <dbReference type="PROSITE" id="PS50011"/>
    </source>
</evidence>
<dbReference type="Pfam" id="PF06479">
    <property type="entry name" value="Ribonuc_2-5A"/>
    <property type="match status" value="1"/>
</dbReference>
<dbReference type="PROSITE" id="PS50011">
    <property type="entry name" value="PROTEIN_KINASE_DOM"/>
    <property type="match status" value="1"/>
</dbReference>
<dbReference type="PROSITE" id="PS00108">
    <property type="entry name" value="PROTEIN_KINASE_ST"/>
    <property type="match status" value="1"/>
</dbReference>
<dbReference type="PANTHER" id="PTHR13954">
    <property type="entry name" value="IRE1-RELATED"/>
    <property type="match status" value="1"/>
</dbReference>
<keyword evidence="3" id="KW-0067">ATP-binding</keyword>
<dbReference type="InterPro" id="IPR000719">
    <property type="entry name" value="Prot_kinase_dom"/>
</dbReference>
<evidence type="ECO:0000256" key="4">
    <source>
        <dbReference type="SAM" id="MobiDB-lite"/>
    </source>
</evidence>
<dbReference type="SMART" id="SM00580">
    <property type="entry name" value="PUG"/>
    <property type="match status" value="1"/>
</dbReference>
<dbReference type="Gene3D" id="1.10.510.10">
    <property type="entry name" value="Transferase(Phosphotransferase) domain 1"/>
    <property type="match status" value="2"/>
</dbReference>
<dbReference type="PROSITE" id="PS51392">
    <property type="entry name" value="KEN"/>
    <property type="match status" value="1"/>
</dbReference>
<dbReference type="GO" id="GO:0051082">
    <property type="term" value="F:unfolded protein binding"/>
    <property type="evidence" value="ECO:0007669"/>
    <property type="project" value="TreeGrafter"/>
</dbReference>
<sequence>MEYPFWKRNHYVSTSDSPFECCHHITDDIFNRHTKKPKEHSSLGTRKTSKNTKTSGNEGSVDNIRRNDDQSTKHNSPSDGGNEGSEISEIHVSSEVIGRNDGRPAAVKRLLRYNCDVADNEIDILKKSDLHDNIVRYYGVDKEKDQYFVYLALERCTCSLDDLIQASSGSSNNPGFPGDPASIDGYKIKLASVRDMIEDKNLRWVDSYPSPSLRQLMRDMVLGFSQLHGLGIIHRDLKPSNVLIAKNPFHAKLSDMGISKCLPKNKSSLGFHATGCGTTGWRAPELLAHGGRQTVAMDLFSLGCVLFFCVTCGGHPFGKIIERDTNIASDNIDLSSVEKLPEAHDLFSHLLSSDPILRPEASQVPCHPFFWDSEKRLSFFHDVSDSLESEPREGNLNQEFENIAQAAFDGNWGGKIDAEVADLRGGRRTPYSGSSVRDLLRLVRNKFNHLEGDSERVKEILGSVPDGLDAYFARKVPKLLIESYKAVPQIWKEEDRFKKYF</sequence>
<dbReference type="GO" id="GO:0004674">
    <property type="term" value="F:protein serine/threonine kinase activity"/>
    <property type="evidence" value="ECO:0007669"/>
    <property type="project" value="InterPro"/>
</dbReference>
<keyword evidence="1" id="KW-0732">Signal</keyword>
<dbReference type="Proteomes" id="UP000806378">
    <property type="component" value="Unassembled WGS sequence"/>
</dbReference>